<evidence type="ECO:0000256" key="7">
    <source>
        <dbReference type="ARBA" id="ARBA00047473"/>
    </source>
</evidence>
<dbReference type="Proteomes" id="UP000699985">
    <property type="component" value="Unassembled WGS sequence"/>
</dbReference>
<feature type="binding site" evidence="11">
    <location>
        <position position="331"/>
    </location>
    <ligand>
        <name>NAD(+)</name>
        <dbReference type="ChEBI" id="CHEBI:57540"/>
    </ligand>
</feature>
<feature type="binding site" evidence="10">
    <location>
        <position position="324"/>
    </location>
    <ligand>
        <name>substrate</name>
    </ligand>
</feature>
<dbReference type="InterPro" id="IPR017476">
    <property type="entry name" value="UDP-Glc/GDP-Man"/>
</dbReference>
<evidence type="ECO:0000256" key="8">
    <source>
        <dbReference type="PIRNR" id="PIRNR000124"/>
    </source>
</evidence>
<feature type="active site" description="Nucleophile" evidence="9">
    <location>
        <position position="263"/>
    </location>
</feature>
<dbReference type="Gene3D" id="1.20.5.100">
    <property type="entry name" value="Cytochrome c1, transmembrane anchor, C-terminal"/>
    <property type="match status" value="1"/>
</dbReference>
<dbReference type="InterPro" id="IPR014027">
    <property type="entry name" value="UDP-Glc/GDP-Man_DH_C"/>
</dbReference>
<name>A0A966M1L2_9PROT</name>
<keyword evidence="6 8" id="KW-0520">NAD</keyword>
<dbReference type="SUPFAM" id="SSF52413">
    <property type="entry name" value="UDP-glucose/GDP-mannose dehydrogenase C-terminal domain"/>
    <property type="match status" value="1"/>
</dbReference>
<dbReference type="PIRSF" id="PIRSF500134">
    <property type="entry name" value="UDPglc_DH_bac"/>
    <property type="match status" value="1"/>
</dbReference>
<dbReference type="Pfam" id="PF03721">
    <property type="entry name" value="UDPG_MGDP_dh_N"/>
    <property type="match status" value="1"/>
</dbReference>
<dbReference type="AlphaFoldDB" id="A0A966M1L2"/>
<comment type="similarity">
    <text evidence="2 8">Belongs to the UDP-glucose/GDP-mannose dehydrogenase family.</text>
</comment>
<comment type="catalytic activity">
    <reaction evidence="7 8">
        <text>UDP-alpha-D-glucose + 2 NAD(+) + H2O = UDP-alpha-D-glucuronate + 2 NADH + 3 H(+)</text>
        <dbReference type="Rhea" id="RHEA:23596"/>
        <dbReference type="ChEBI" id="CHEBI:15377"/>
        <dbReference type="ChEBI" id="CHEBI:15378"/>
        <dbReference type="ChEBI" id="CHEBI:57540"/>
        <dbReference type="ChEBI" id="CHEBI:57945"/>
        <dbReference type="ChEBI" id="CHEBI:58052"/>
        <dbReference type="ChEBI" id="CHEBI:58885"/>
        <dbReference type="EC" id="1.1.1.22"/>
    </reaction>
</comment>
<reference evidence="13" key="1">
    <citation type="submission" date="2018-10" db="EMBL/GenBank/DDBJ databases">
        <title>Iterative Subtractive Binning of Freshwater Chronoseries Metagenomes Recovers Nearly Complete Genomes from over Four Hundred Novel Species.</title>
        <authorList>
            <person name="Rodriguez-R L.M."/>
            <person name="Tsementzi D."/>
            <person name="Luo C."/>
            <person name="Konstantinidis K.T."/>
        </authorList>
    </citation>
    <scope>NUCLEOTIDE SEQUENCE</scope>
    <source>
        <strain evidence="13">WB8_1A_003</strain>
    </source>
</reference>
<proteinExistence type="inferred from homology"/>
<dbReference type="SMART" id="SM00984">
    <property type="entry name" value="UDPG_MGDP_dh_C"/>
    <property type="match status" value="1"/>
</dbReference>
<dbReference type="Pfam" id="PF00984">
    <property type="entry name" value="UDPG_MGDP_dh"/>
    <property type="match status" value="1"/>
</dbReference>
<dbReference type="NCBIfam" id="TIGR03026">
    <property type="entry name" value="NDP-sugDHase"/>
    <property type="match status" value="1"/>
</dbReference>
<feature type="binding site" evidence="11">
    <location>
        <position position="86"/>
    </location>
    <ligand>
        <name>NAD(+)</name>
        <dbReference type="ChEBI" id="CHEBI:57540"/>
    </ligand>
</feature>
<dbReference type="InterPro" id="IPR036220">
    <property type="entry name" value="UDP-Glc/GDP-Man_DH_C_sf"/>
</dbReference>
<feature type="binding site" evidence="11">
    <location>
        <position position="122"/>
    </location>
    <ligand>
        <name>NAD(+)</name>
        <dbReference type="ChEBI" id="CHEBI:57540"/>
    </ligand>
</feature>
<evidence type="ECO:0000313" key="13">
    <source>
        <dbReference type="EMBL" id="NCU50375.1"/>
    </source>
</evidence>
<evidence type="ECO:0000256" key="4">
    <source>
        <dbReference type="ARBA" id="ARBA00015132"/>
    </source>
</evidence>
<dbReference type="Pfam" id="PF03720">
    <property type="entry name" value="UDPG_MGDP_dh_C"/>
    <property type="match status" value="1"/>
</dbReference>
<dbReference type="InterPro" id="IPR001732">
    <property type="entry name" value="UDP-Glc/GDP-Man_DH_N"/>
</dbReference>
<evidence type="ECO:0000313" key="14">
    <source>
        <dbReference type="Proteomes" id="UP000699985"/>
    </source>
</evidence>
<dbReference type="EC" id="1.1.1.22" evidence="3 8"/>
<feature type="binding site" evidence="10">
    <location>
        <position position="260"/>
    </location>
    <ligand>
        <name>substrate</name>
    </ligand>
</feature>
<evidence type="ECO:0000259" key="12">
    <source>
        <dbReference type="SMART" id="SM00984"/>
    </source>
</evidence>
<feature type="domain" description="UDP-glucose/GDP-mannose dehydrogenase C-terminal" evidence="12">
    <location>
        <begin position="317"/>
        <end position="418"/>
    </location>
</feature>
<dbReference type="InterPro" id="IPR014026">
    <property type="entry name" value="UDP-Glc/GDP-Man_DH_dimer"/>
</dbReference>
<evidence type="ECO:0000256" key="1">
    <source>
        <dbReference type="ARBA" id="ARBA00004701"/>
    </source>
</evidence>
<dbReference type="GO" id="GO:0003979">
    <property type="term" value="F:UDP-glucose 6-dehydrogenase activity"/>
    <property type="evidence" value="ECO:0007669"/>
    <property type="project" value="UniProtKB-EC"/>
</dbReference>
<gene>
    <name evidence="13" type="ORF">EBX29_01165</name>
</gene>
<dbReference type="SUPFAM" id="SSF48179">
    <property type="entry name" value="6-phosphogluconate dehydrogenase C-terminal domain-like"/>
    <property type="match status" value="1"/>
</dbReference>
<dbReference type="PANTHER" id="PTHR43750:SF3">
    <property type="entry name" value="UDP-GLUCOSE 6-DEHYDROGENASE TUAD"/>
    <property type="match status" value="1"/>
</dbReference>
<feature type="binding site" evidence="11">
    <location>
        <position position="35"/>
    </location>
    <ligand>
        <name>NAD(+)</name>
        <dbReference type="ChEBI" id="CHEBI:57540"/>
    </ligand>
</feature>
<keyword evidence="5 8" id="KW-0560">Oxidoreductase</keyword>
<evidence type="ECO:0000256" key="9">
    <source>
        <dbReference type="PIRSR" id="PIRSR500134-1"/>
    </source>
</evidence>
<dbReference type="Gene3D" id="3.40.50.720">
    <property type="entry name" value="NAD(P)-binding Rossmann-like Domain"/>
    <property type="match status" value="2"/>
</dbReference>
<feature type="binding site" evidence="10">
    <location>
        <position position="207"/>
    </location>
    <ligand>
        <name>substrate</name>
    </ligand>
</feature>
<protein>
    <recommendedName>
        <fullName evidence="4 8">UDP-glucose 6-dehydrogenase</fullName>
        <ecNumber evidence="3 8">1.1.1.22</ecNumber>
    </recommendedName>
</protein>
<feature type="binding site" evidence="11">
    <location>
        <position position="155"/>
    </location>
    <ligand>
        <name>NAD(+)</name>
        <dbReference type="ChEBI" id="CHEBI:57540"/>
    </ligand>
</feature>
<accession>A0A966M1L2</accession>
<comment type="caution">
    <text evidence="13">The sequence shown here is derived from an EMBL/GenBank/DDBJ whole genome shotgun (WGS) entry which is preliminary data.</text>
</comment>
<feature type="binding site" evidence="10">
    <location>
        <begin position="152"/>
        <end position="155"/>
    </location>
    <ligand>
        <name>substrate</name>
    </ligand>
</feature>
<dbReference type="InterPro" id="IPR036291">
    <property type="entry name" value="NAD(P)-bd_dom_sf"/>
</dbReference>
<evidence type="ECO:0000256" key="11">
    <source>
        <dbReference type="PIRSR" id="PIRSR500134-3"/>
    </source>
</evidence>
<dbReference type="PIRSF" id="PIRSF000124">
    <property type="entry name" value="UDPglc_GDPman_dh"/>
    <property type="match status" value="1"/>
</dbReference>
<feature type="binding site" evidence="10">
    <location>
        <begin position="252"/>
        <end position="256"/>
    </location>
    <ligand>
        <name>substrate</name>
    </ligand>
</feature>
<dbReference type="GO" id="GO:0051287">
    <property type="term" value="F:NAD binding"/>
    <property type="evidence" value="ECO:0007669"/>
    <property type="project" value="InterPro"/>
</dbReference>
<evidence type="ECO:0000256" key="6">
    <source>
        <dbReference type="ARBA" id="ARBA00023027"/>
    </source>
</evidence>
<organism evidence="13 14">
    <name type="scientific">Candidatus Fonsibacter lacus</name>
    <dbReference type="NCBI Taxonomy" id="2576439"/>
    <lineage>
        <taxon>Bacteria</taxon>
        <taxon>Pseudomonadati</taxon>
        <taxon>Pseudomonadota</taxon>
        <taxon>Alphaproteobacteria</taxon>
        <taxon>Candidatus Pelagibacterales</taxon>
        <taxon>Candidatus Pelagibacterales incertae sedis</taxon>
        <taxon>Candidatus Fonsibacter</taxon>
    </lineage>
</organism>
<evidence type="ECO:0000256" key="3">
    <source>
        <dbReference type="ARBA" id="ARBA00012954"/>
    </source>
</evidence>
<dbReference type="EMBL" id="RGMI01000030">
    <property type="protein sequence ID" value="NCU50375.1"/>
    <property type="molecule type" value="Genomic_DNA"/>
</dbReference>
<feature type="binding site" evidence="11">
    <location>
        <position position="30"/>
    </location>
    <ligand>
        <name>NAD(+)</name>
        <dbReference type="ChEBI" id="CHEBI:57540"/>
    </ligand>
</feature>
<evidence type="ECO:0000256" key="5">
    <source>
        <dbReference type="ARBA" id="ARBA00023002"/>
    </source>
</evidence>
<dbReference type="PANTHER" id="PTHR43750">
    <property type="entry name" value="UDP-GLUCOSE 6-DEHYDROGENASE TUAD"/>
    <property type="match status" value="1"/>
</dbReference>
<evidence type="ECO:0000256" key="10">
    <source>
        <dbReference type="PIRSR" id="PIRSR500134-2"/>
    </source>
</evidence>
<dbReference type="GO" id="GO:0000271">
    <property type="term" value="P:polysaccharide biosynthetic process"/>
    <property type="evidence" value="ECO:0007669"/>
    <property type="project" value="InterPro"/>
</dbReference>
<dbReference type="SUPFAM" id="SSF51735">
    <property type="entry name" value="NAD(P)-binding Rossmann-fold domains"/>
    <property type="match status" value="1"/>
</dbReference>
<comment type="pathway">
    <text evidence="1">Nucleotide-sugar biosynthesis; UDP-alpha-D-glucuronate biosynthesis; UDP-alpha-D-glucuronate from UDP-alpha-D-glucose: step 1/1.</text>
</comment>
<dbReference type="InterPro" id="IPR028357">
    <property type="entry name" value="UDPglc_DH_bac"/>
</dbReference>
<sequence length="438" mass="48889">MKICFIGTGYVGLVSGVCFSDLGNNVICVDKDKDKLSRLENGDIPIFEPGLSELVKKNLSAGRLSFSDDLISSINKSDIIFIAVGTPTAKDGVSADLSQVFSVVQLISKKIKSHKVIVTKSTVPIGTGDKIEKILNKNKKKGLFTIVSNPEFLREGEAIKDFKYPDRVVIGANDNKVIKIFNELYRPIVNKGAAFVPCSRRAAELIKYASNAFLATKISFINEIANLCEKVNVNVDDVALGIGLDKRIGSRFLRAGPAYGGSCFPKDTKALAKVGKNLNSPLSIVNSVINFNEKRKTYIEKNIYKILQNKIKNKIICFLGVTFKANTDDLRDSTAINLISKFIKKGAKINYYEPSGTKEILDKHKNVNYFNDIYLATQKVDLIIIHTEWDEFKNLNFSKIMNNNKKVIIYDLRNLYDSKYFNNKNSITYYSIGRPVNA</sequence>
<dbReference type="InterPro" id="IPR008927">
    <property type="entry name" value="6-PGluconate_DH-like_C_sf"/>
</dbReference>
<feature type="binding site" evidence="11">
    <location>
        <position position="266"/>
    </location>
    <ligand>
        <name>NAD(+)</name>
        <dbReference type="ChEBI" id="CHEBI:57540"/>
    </ligand>
</feature>
<evidence type="ECO:0000256" key="2">
    <source>
        <dbReference type="ARBA" id="ARBA00006601"/>
    </source>
</evidence>